<dbReference type="PANTHER" id="PTHR39387">
    <property type="entry name" value="SHAVENOID, ISOFORM B"/>
    <property type="match status" value="1"/>
</dbReference>
<dbReference type="GO" id="GO:0005938">
    <property type="term" value="C:cell cortex"/>
    <property type="evidence" value="ECO:0007669"/>
    <property type="project" value="TreeGrafter"/>
</dbReference>
<evidence type="ECO:0000313" key="2">
    <source>
        <dbReference type="EMBL" id="CAG9123856.1"/>
    </source>
</evidence>
<organism evidence="2 3">
    <name type="scientific">Plutella xylostella</name>
    <name type="common">Diamondback moth</name>
    <name type="synonym">Plutella maculipennis</name>
    <dbReference type="NCBI Taxonomy" id="51655"/>
    <lineage>
        <taxon>Eukaryota</taxon>
        <taxon>Metazoa</taxon>
        <taxon>Ecdysozoa</taxon>
        <taxon>Arthropoda</taxon>
        <taxon>Hexapoda</taxon>
        <taxon>Insecta</taxon>
        <taxon>Pterygota</taxon>
        <taxon>Neoptera</taxon>
        <taxon>Endopterygota</taxon>
        <taxon>Lepidoptera</taxon>
        <taxon>Glossata</taxon>
        <taxon>Ditrysia</taxon>
        <taxon>Yponomeutoidea</taxon>
        <taxon>Plutellidae</taxon>
        <taxon>Plutella</taxon>
    </lineage>
</organism>
<dbReference type="EMBL" id="CAJHNJ030000029">
    <property type="protein sequence ID" value="CAG9123856.1"/>
    <property type="molecule type" value="Genomic_DNA"/>
</dbReference>
<proteinExistence type="predicted"/>
<feature type="region of interest" description="Disordered" evidence="1">
    <location>
        <begin position="344"/>
        <end position="391"/>
    </location>
</feature>
<name>A0A8S4F653_PLUXY</name>
<protein>
    <submittedName>
        <fullName evidence="2">(diamondback moth) hypothetical protein</fullName>
    </submittedName>
</protein>
<sequence>MIIVNDNNSDVCATGVQTPICAVSGAQFLTRKGFVDLRSSLDADVPFSLFRDEGRTFLQWSGEDELRMRMSGRAVVVRAAVPRRGGGDARPARRVHAVRRLPPAGEPGRAAQPNQTTSVLVHPQSREVKLREENSCEAAHRDESSIERLPDEHVSIVETTEDRDIARPVGQTRRKLYFNPAYFEPHLMAEPPQAALEFLVKIREVIAIAKHKMEAKRFQPVLNEIPEEETYPSNGNSIDIYQGLDLNHRLRNYNLPLPDFESFECQHRNYYGQTISRVDDIRPIGLNNHRTRQRSKTINVQSKSPNDIFRQRRLPDMVNEAIALDQYERIQSSSSDEERFYKHIPSKPSDQEKFCQSPGDYETDSLERMSHKKGVSTPTDYTDIALLSSKS</sequence>
<evidence type="ECO:0000313" key="3">
    <source>
        <dbReference type="Proteomes" id="UP000653454"/>
    </source>
</evidence>
<keyword evidence="3" id="KW-1185">Reference proteome</keyword>
<comment type="caution">
    <text evidence="2">The sequence shown here is derived from an EMBL/GenBank/DDBJ whole genome shotgun (WGS) entry which is preliminary data.</text>
</comment>
<gene>
    <name evidence="2" type="ORF">PLXY2_LOCUS7975</name>
</gene>
<dbReference type="Proteomes" id="UP000653454">
    <property type="component" value="Unassembled WGS sequence"/>
</dbReference>
<reference evidence="2" key="1">
    <citation type="submission" date="2020-11" db="EMBL/GenBank/DDBJ databases">
        <authorList>
            <person name="Whiteford S."/>
        </authorList>
    </citation>
    <scope>NUCLEOTIDE SEQUENCE</scope>
</reference>
<evidence type="ECO:0000256" key="1">
    <source>
        <dbReference type="SAM" id="MobiDB-lite"/>
    </source>
</evidence>
<dbReference type="AlphaFoldDB" id="A0A8S4F653"/>
<dbReference type="GO" id="GO:0035317">
    <property type="term" value="P:imaginal disc-derived wing hair organization"/>
    <property type="evidence" value="ECO:0007669"/>
    <property type="project" value="TreeGrafter"/>
</dbReference>
<accession>A0A8S4F653</accession>
<dbReference type="PANTHER" id="PTHR39387:SF1">
    <property type="entry name" value="SHAVENOID, ISOFORM B"/>
    <property type="match status" value="1"/>
</dbReference>